<dbReference type="Gene3D" id="3.40.1170.20">
    <property type="entry name" value="tRNA intron endonuclease, N-terminal domain"/>
    <property type="match status" value="1"/>
</dbReference>
<dbReference type="InterPro" id="IPR011856">
    <property type="entry name" value="tRNA_endonuc-like_dom_sf"/>
</dbReference>
<protein>
    <submittedName>
        <fullName evidence="3">tRNA-intron lyase</fullName>
        <ecNumber evidence="3">4.6.1.16</ecNumber>
    </submittedName>
</protein>
<feature type="domain" description="tRNA intron endonuclease N-terminal" evidence="2">
    <location>
        <begin position="8"/>
        <end position="70"/>
    </location>
</feature>
<sequence>MERMAKVRGILRDGFVYVEADFDKLYRQGYGEIVDGSLEMHPLEASYLVWEQKMEVFDENGKNISFEDLLTIMINDPATFLKYVVYSDLRRRSRLVVYERATEFLRLYPKGASIGERASKQLILPLSEDQPISHDQILASLEKVMRLRKELILAVVDDEMNVTYYEIEKFSPKPRESNLKDIPEKSGVLIGDRVLIFEDPSGLYSRGFWGHPIGIEKPEPFKDYEQPLQLPLIEALYLVSRGKLKVGNPKGNIIGLEELRKIFSGVRDNAEVKERVFSYWRDLGYIPKAGSKYGVDYMIYERGPGLEHAPYLCIASDVRGKIKPIDLIRAGRLATSVRKELVVSLVSGEDILSYKLRWFKP</sequence>
<evidence type="ECO:0000313" key="3">
    <source>
        <dbReference type="EMBL" id="RSN70075.1"/>
    </source>
</evidence>
<dbReference type="Proteomes" id="UP000278149">
    <property type="component" value="Unassembled WGS sequence"/>
</dbReference>
<feature type="domain" description="tRNA intron endonuclease catalytic" evidence="1">
    <location>
        <begin position="81"/>
        <end position="164"/>
    </location>
</feature>
<dbReference type="Pfam" id="PF02778">
    <property type="entry name" value="tRNA_int_endo_N"/>
    <property type="match status" value="2"/>
</dbReference>
<dbReference type="FunFam" id="3.40.1170.20:FF:000001">
    <property type="entry name" value="tRNA-splicing endonuclease"/>
    <property type="match status" value="1"/>
</dbReference>
<dbReference type="SUPFAM" id="SSF53032">
    <property type="entry name" value="tRNA-intron endonuclease catalytic domain-like"/>
    <property type="match status" value="2"/>
</dbReference>
<dbReference type="GO" id="GO:0006388">
    <property type="term" value="P:tRNA splicing, via endonucleolytic cleavage and ligation"/>
    <property type="evidence" value="ECO:0007669"/>
    <property type="project" value="InterPro"/>
</dbReference>
<dbReference type="InterPro" id="IPR036167">
    <property type="entry name" value="tRNA_intron_Endo_cat-like_sf"/>
</dbReference>
<dbReference type="GO" id="GO:0000213">
    <property type="term" value="F:tRNA-intron lyase activity"/>
    <property type="evidence" value="ECO:0007669"/>
    <property type="project" value="UniProtKB-EC"/>
</dbReference>
<dbReference type="NCBIfam" id="TIGR00324">
    <property type="entry name" value="endA"/>
    <property type="match status" value="1"/>
</dbReference>
<dbReference type="InterPro" id="IPR006677">
    <property type="entry name" value="tRNA_intron_Endonuc_cat-like"/>
</dbReference>
<reference evidence="3 4" key="1">
    <citation type="submission" date="2018-10" db="EMBL/GenBank/DDBJ databases">
        <title>Co-occurring genomic capacity for anaerobic methane metabolism and dissimilatory sulfite reduction discovered in the Korarchaeota.</title>
        <authorList>
            <person name="Mckay L.J."/>
            <person name="Dlakic M."/>
            <person name="Fields M.W."/>
            <person name="Delmont T.O."/>
            <person name="Eren A.M."/>
            <person name="Jay Z.J."/>
            <person name="Klingelsmith K.B."/>
            <person name="Rusch D.B."/>
            <person name="Inskeep W.P."/>
        </authorList>
    </citation>
    <scope>NUCLEOTIDE SEQUENCE [LARGE SCALE GENOMIC DNA]</scope>
    <source>
        <strain evidence="3 4">WS</strain>
    </source>
</reference>
<feature type="domain" description="tRNA intron endonuclease catalytic" evidence="1">
    <location>
        <begin position="272"/>
        <end position="350"/>
    </location>
</feature>
<keyword evidence="3" id="KW-0456">Lyase</keyword>
<dbReference type="EC" id="4.6.1.16" evidence="3"/>
<dbReference type="SUPFAM" id="SSF55267">
    <property type="entry name" value="tRNA-intron endonuclease N-terminal domain-like"/>
    <property type="match status" value="2"/>
</dbReference>
<feature type="domain" description="tRNA intron endonuclease N-terminal" evidence="2">
    <location>
        <begin position="186"/>
        <end position="259"/>
    </location>
</feature>
<dbReference type="InterPro" id="IPR006678">
    <property type="entry name" value="tRNA_intron_Endonuc_N"/>
</dbReference>
<organism evidence="3 4">
    <name type="scientific">Candidatus Korarchaeum cryptofilum</name>
    <dbReference type="NCBI Taxonomy" id="498846"/>
    <lineage>
        <taxon>Archaea</taxon>
        <taxon>Thermoproteota</taxon>
        <taxon>Candidatus Korarchaeia</taxon>
        <taxon>Candidatus Korarchaeales</taxon>
        <taxon>Candidatus Korarchaeaceae</taxon>
        <taxon>Candidatus Korarchaeum</taxon>
    </lineage>
</organism>
<evidence type="ECO:0000259" key="2">
    <source>
        <dbReference type="Pfam" id="PF02778"/>
    </source>
</evidence>
<dbReference type="InterPro" id="IPR036740">
    <property type="entry name" value="tRNA_intron_Endonuc_N_sf"/>
</dbReference>
<name>A0A429G8F9_9CREN</name>
<dbReference type="Gene3D" id="3.40.1350.10">
    <property type="match status" value="1"/>
</dbReference>
<proteinExistence type="predicted"/>
<dbReference type="AlphaFoldDB" id="A0A429G8F9"/>
<dbReference type="Gene3D" id="3.40.1350.150">
    <property type="match status" value="1"/>
</dbReference>
<comment type="caution">
    <text evidence="3">The sequence shown here is derived from an EMBL/GenBank/DDBJ whole genome shotgun (WGS) entry which is preliminary data.</text>
</comment>
<accession>A0A429G8F9</accession>
<dbReference type="GO" id="GO:0005737">
    <property type="term" value="C:cytoplasm"/>
    <property type="evidence" value="ECO:0007669"/>
    <property type="project" value="TreeGrafter"/>
</dbReference>
<gene>
    <name evidence="3" type="primary">endA</name>
    <name evidence="3" type="ORF">D9Q81_01840</name>
</gene>
<dbReference type="CDD" id="cd22363">
    <property type="entry name" value="tRNA-intron_lyase_C"/>
    <property type="match status" value="2"/>
</dbReference>
<dbReference type="InterPro" id="IPR006676">
    <property type="entry name" value="tRNA_splic"/>
</dbReference>
<evidence type="ECO:0000259" key="1">
    <source>
        <dbReference type="Pfam" id="PF01974"/>
    </source>
</evidence>
<evidence type="ECO:0000313" key="4">
    <source>
        <dbReference type="Proteomes" id="UP000278149"/>
    </source>
</evidence>
<dbReference type="PANTHER" id="PTHR21227:SF0">
    <property type="entry name" value="TRNA-SPLICING ENDONUCLEASE SUBUNIT SEN2"/>
    <property type="match status" value="1"/>
</dbReference>
<dbReference type="EMBL" id="RCOR01000014">
    <property type="protein sequence ID" value="RSN70075.1"/>
    <property type="molecule type" value="Genomic_DNA"/>
</dbReference>
<dbReference type="PANTHER" id="PTHR21227">
    <property type="entry name" value="TRNA-SPLICING ENDONUCLEASE SUBUNIT SEN2"/>
    <property type="match status" value="1"/>
</dbReference>
<dbReference type="GO" id="GO:0003676">
    <property type="term" value="F:nucleic acid binding"/>
    <property type="evidence" value="ECO:0007669"/>
    <property type="project" value="InterPro"/>
</dbReference>
<dbReference type="Pfam" id="PF01974">
    <property type="entry name" value="tRNA_int_endo"/>
    <property type="match status" value="2"/>
</dbReference>